<proteinExistence type="predicted"/>
<organism evidence="2 3">
    <name type="scientific">Clostridium yunnanense</name>
    <dbReference type="NCBI Taxonomy" id="2800325"/>
    <lineage>
        <taxon>Bacteria</taxon>
        <taxon>Bacillati</taxon>
        <taxon>Bacillota</taxon>
        <taxon>Clostridia</taxon>
        <taxon>Eubacteriales</taxon>
        <taxon>Clostridiaceae</taxon>
        <taxon>Clostridium</taxon>
    </lineage>
</organism>
<sequence length="187" mass="22400">MKLILLRIIPLSIFLISAYRWGDWKRWQRYYPTMLFFGFGDLIYIAVFHDKVLWEFPTNFLVPSLDELLLIFGIFFPTTLLFLSHYPKRVYFQIIYIVMWVAIYMFIEAVDLITGIIVYSNGWSIWWSLLHNTVQFPLIALHYRKPLLTWIIALIFLAIIMNIFNVPFMVVKHPNSMQNINLLIDRS</sequence>
<feature type="transmembrane region" description="Helical" evidence="1">
    <location>
        <begin position="29"/>
        <end position="48"/>
    </location>
</feature>
<keyword evidence="1" id="KW-0472">Membrane</keyword>
<protein>
    <submittedName>
        <fullName evidence="2">Uncharacterized protein</fullName>
    </submittedName>
</protein>
<evidence type="ECO:0000313" key="3">
    <source>
        <dbReference type="Proteomes" id="UP000596739"/>
    </source>
</evidence>
<accession>A0ABS1EJT3</accession>
<dbReference type="Proteomes" id="UP000596739">
    <property type="component" value="Unassembled WGS sequence"/>
</dbReference>
<dbReference type="NCBIfam" id="NF041644">
    <property type="entry name" value="CBO0543_fam"/>
    <property type="match status" value="1"/>
</dbReference>
<dbReference type="EMBL" id="JAENHN010000009">
    <property type="protein sequence ID" value="MBK1809621.1"/>
    <property type="molecule type" value="Genomic_DNA"/>
</dbReference>
<feature type="transmembrane region" description="Helical" evidence="1">
    <location>
        <begin position="94"/>
        <end position="119"/>
    </location>
</feature>
<feature type="transmembrane region" description="Helical" evidence="1">
    <location>
        <begin position="68"/>
        <end position="87"/>
    </location>
</feature>
<dbReference type="InterPro" id="IPR048147">
    <property type="entry name" value="CBO0543-like"/>
</dbReference>
<feature type="transmembrane region" description="Helical" evidence="1">
    <location>
        <begin position="147"/>
        <end position="171"/>
    </location>
</feature>
<evidence type="ECO:0000256" key="1">
    <source>
        <dbReference type="SAM" id="Phobius"/>
    </source>
</evidence>
<keyword evidence="3" id="KW-1185">Reference proteome</keyword>
<reference evidence="3" key="1">
    <citation type="submission" date="2021-01" db="EMBL/GenBank/DDBJ databases">
        <title>Genome public.</title>
        <authorList>
            <person name="Liu C."/>
            <person name="Sun Q."/>
        </authorList>
    </citation>
    <scope>NUCLEOTIDE SEQUENCE [LARGE SCALE GENOMIC DNA]</scope>
    <source>
        <strain evidence="3">YIM B02505</strain>
    </source>
</reference>
<dbReference type="RefSeq" id="WP_200266170.1">
    <property type="nucleotide sequence ID" value="NZ_JAENHN010000009.1"/>
</dbReference>
<evidence type="ECO:0000313" key="2">
    <source>
        <dbReference type="EMBL" id="MBK1809621.1"/>
    </source>
</evidence>
<keyword evidence="1" id="KW-1133">Transmembrane helix</keyword>
<name>A0ABS1EJT3_9CLOT</name>
<keyword evidence="1" id="KW-0812">Transmembrane</keyword>
<feature type="transmembrane region" description="Helical" evidence="1">
    <location>
        <begin position="6"/>
        <end position="22"/>
    </location>
</feature>
<comment type="caution">
    <text evidence="2">The sequence shown here is derived from an EMBL/GenBank/DDBJ whole genome shotgun (WGS) entry which is preliminary data.</text>
</comment>
<gene>
    <name evidence="2" type="ORF">JHL18_03075</name>
</gene>